<dbReference type="SUPFAM" id="SSF51366">
    <property type="entry name" value="Ribulose-phoshate binding barrel"/>
    <property type="match status" value="1"/>
</dbReference>
<dbReference type="HAMAP" id="MF_01215">
    <property type="entry name" value="OMPdecase_type2"/>
    <property type="match status" value="1"/>
</dbReference>
<keyword evidence="4 7" id="KW-0665">Pyrimidine biosynthesis</keyword>
<comment type="catalytic activity">
    <reaction evidence="6 7">
        <text>orotidine 5'-phosphate + H(+) = UMP + CO2</text>
        <dbReference type="Rhea" id="RHEA:11596"/>
        <dbReference type="ChEBI" id="CHEBI:15378"/>
        <dbReference type="ChEBI" id="CHEBI:16526"/>
        <dbReference type="ChEBI" id="CHEBI:57538"/>
        <dbReference type="ChEBI" id="CHEBI:57865"/>
        <dbReference type="EC" id="4.1.1.23"/>
    </reaction>
</comment>
<comment type="similarity">
    <text evidence="2 7">Belongs to the OMP decarboxylase family. Type 2 subfamily.</text>
</comment>
<sequence>MTVSYVSRLHLAIRRKGTPALVGLDPRWDELPDDVRQRAADGYSDPQAAAAAAYEEFCVRIIDVVAPLVPAVKPQAAFFEQQGPDGCLALARVIRYARAAGLIVICDAKRGDIGTTAWAYAQAYLAGEDPRAAPWGADALTVNPYLGGDTLEPFVEVAQARGGGVYVLVRTSNPGARQFQDHAADGVKLYQAVAHTVEDHARRLAEAEGYACVGAVVGATYPAELASLREQMPHVPLLVPGYGSQGGTAADVAGAFDSQGLGALVNNSRGINFAFRSEPWASQFAPAEWESAVEAATRRMIADLAANTPARRLLSLPAAP</sequence>
<evidence type="ECO:0000256" key="3">
    <source>
        <dbReference type="ARBA" id="ARBA00022793"/>
    </source>
</evidence>
<evidence type="ECO:0000256" key="1">
    <source>
        <dbReference type="ARBA" id="ARBA00004861"/>
    </source>
</evidence>
<evidence type="ECO:0000256" key="4">
    <source>
        <dbReference type="ARBA" id="ARBA00022975"/>
    </source>
</evidence>
<dbReference type="PROSITE" id="PS00156">
    <property type="entry name" value="OMPDECASE"/>
    <property type="match status" value="1"/>
</dbReference>
<dbReference type="InterPro" id="IPR013785">
    <property type="entry name" value="Aldolase_TIM"/>
</dbReference>
<dbReference type="Pfam" id="PF00215">
    <property type="entry name" value="OMPdecase"/>
    <property type="match status" value="1"/>
</dbReference>
<dbReference type="InterPro" id="IPR018089">
    <property type="entry name" value="OMPdecase_AS"/>
</dbReference>
<dbReference type="PANTHER" id="PTHR43375:SF1">
    <property type="entry name" value="OROTIDINE 5'-PHOSPHATE DECARBOXYLASE"/>
    <property type="match status" value="1"/>
</dbReference>
<dbReference type="Gene3D" id="3.20.20.70">
    <property type="entry name" value="Aldolase class I"/>
    <property type="match status" value="1"/>
</dbReference>
<protein>
    <recommendedName>
        <fullName evidence="7">Orotidine 5'-phosphate decarboxylase</fullName>
        <ecNumber evidence="7">4.1.1.23</ecNumber>
    </recommendedName>
    <alternativeName>
        <fullName evidence="7">OMP decarboxylase</fullName>
        <shortName evidence="7">OMPDCase</shortName>
        <shortName evidence="7">OMPdecase</shortName>
    </alternativeName>
</protein>
<dbReference type="PANTHER" id="PTHR43375">
    <property type="entry name" value="OROTIDINE 5'-PHOSPHATE DECARBOXYLASE"/>
    <property type="match status" value="1"/>
</dbReference>
<organism evidence="9">
    <name type="scientific">Schlesneria paludicola</name>
    <dbReference type="NCBI Taxonomy" id="360056"/>
    <lineage>
        <taxon>Bacteria</taxon>
        <taxon>Pseudomonadati</taxon>
        <taxon>Planctomycetota</taxon>
        <taxon>Planctomycetia</taxon>
        <taxon>Planctomycetales</taxon>
        <taxon>Planctomycetaceae</taxon>
        <taxon>Schlesneria</taxon>
    </lineage>
</organism>
<accession>A0A7C4LJV5</accession>
<evidence type="ECO:0000256" key="5">
    <source>
        <dbReference type="ARBA" id="ARBA00023239"/>
    </source>
</evidence>
<dbReference type="InterPro" id="IPR011995">
    <property type="entry name" value="OMPdecase_type-2"/>
</dbReference>
<evidence type="ECO:0000256" key="6">
    <source>
        <dbReference type="ARBA" id="ARBA00049157"/>
    </source>
</evidence>
<comment type="pathway">
    <text evidence="1 7">Pyrimidine metabolism; UMP biosynthesis via de novo pathway; UMP from orotate: step 2/2.</text>
</comment>
<dbReference type="UniPathway" id="UPA00070">
    <property type="reaction ID" value="UER00120"/>
</dbReference>
<keyword evidence="5 7" id="KW-0456">Lyase</keyword>
<comment type="caution">
    <text evidence="9">The sequence shown here is derived from an EMBL/GenBank/DDBJ whole genome shotgun (WGS) entry which is preliminary data.</text>
</comment>
<proteinExistence type="inferred from homology"/>
<dbReference type="CDD" id="cd04725">
    <property type="entry name" value="OMP_decarboxylase_like"/>
    <property type="match status" value="1"/>
</dbReference>
<dbReference type="GO" id="GO:0004590">
    <property type="term" value="F:orotidine-5'-phosphate decarboxylase activity"/>
    <property type="evidence" value="ECO:0007669"/>
    <property type="project" value="UniProtKB-UniRule"/>
</dbReference>
<dbReference type="EC" id="4.1.1.23" evidence="7"/>
<name>A0A7C4LJV5_9PLAN</name>
<feature type="active site" description="Proton donor" evidence="7">
    <location>
        <position position="109"/>
    </location>
</feature>
<dbReference type="NCBIfam" id="TIGR02127">
    <property type="entry name" value="pyrF_sub2"/>
    <property type="match status" value="1"/>
</dbReference>
<reference evidence="9" key="1">
    <citation type="journal article" date="2020" name="mSystems">
        <title>Genome- and Community-Level Interaction Insights into Carbon Utilization and Element Cycling Functions of Hydrothermarchaeota in Hydrothermal Sediment.</title>
        <authorList>
            <person name="Zhou Z."/>
            <person name="Liu Y."/>
            <person name="Xu W."/>
            <person name="Pan J."/>
            <person name="Luo Z.H."/>
            <person name="Li M."/>
        </authorList>
    </citation>
    <scope>NUCLEOTIDE SEQUENCE [LARGE SCALE GENOMIC DNA]</scope>
    <source>
        <strain evidence="9">SpSt-508</strain>
    </source>
</reference>
<dbReference type="GO" id="GO:0044205">
    <property type="term" value="P:'de novo' UMP biosynthetic process"/>
    <property type="evidence" value="ECO:0007669"/>
    <property type="project" value="UniProtKB-UniRule"/>
</dbReference>
<evidence type="ECO:0000256" key="7">
    <source>
        <dbReference type="HAMAP-Rule" id="MF_01215"/>
    </source>
</evidence>
<evidence type="ECO:0000259" key="8">
    <source>
        <dbReference type="SMART" id="SM00934"/>
    </source>
</evidence>
<dbReference type="AlphaFoldDB" id="A0A7C4LJV5"/>
<dbReference type="EMBL" id="DSVQ01000009">
    <property type="protein sequence ID" value="HGT38455.1"/>
    <property type="molecule type" value="Genomic_DNA"/>
</dbReference>
<dbReference type="SMART" id="SM00934">
    <property type="entry name" value="OMPdecase"/>
    <property type="match status" value="1"/>
</dbReference>
<evidence type="ECO:0000256" key="2">
    <source>
        <dbReference type="ARBA" id="ARBA00008847"/>
    </source>
</evidence>
<gene>
    <name evidence="7 9" type="primary">pyrF</name>
    <name evidence="9" type="ORF">ENS64_04230</name>
</gene>
<feature type="domain" description="Orotidine 5'-phosphate decarboxylase" evidence="8">
    <location>
        <begin position="19"/>
        <end position="284"/>
    </location>
</feature>
<keyword evidence="3 7" id="KW-0210">Decarboxylase</keyword>
<dbReference type="GO" id="GO:0006207">
    <property type="term" value="P:'de novo' pyrimidine nucleobase biosynthetic process"/>
    <property type="evidence" value="ECO:0007669"/>
    <property type="project" value="InterPro"/>
</dbReference>
<evidence type="ECO:0000313" key="9">
    <source>
        <dbReference type="EMBL" id="HGT38455.1"/>
    </source>
</evidence>
<dbReference type="InterPro" id="IPR011060">
    <property type="entry name" value="RibuloseP-bd_barrel"/>
</dbReference>
<dbReference type="InterPro" id="IPR001754">
    <property type="entry name" value="OMPdeCOase_dom"/>
</dbReference>